<reference evidence="3 4" key="1">
    <citation type="submission" date="2019-01" db="EMBL/GenBank/DDBJ databases">
        <authorList>
            <person name="Brito A."/>
        </authorList>
    </citation>
    <scope>NUCLEOTIDE SEQUENCE [LARGE SCALE GENOMIC DNA]</scope>
    <source>
        <strain evidence="3">1</strain>
    </source>
</reference>
<feature type="compositionally biased region" description="Low complexity" evidence="1">
    <location>
        <begin position="502"/>
        <end position="513"/>
    </location>
</feature>
<feature type="compositionally biased region" description="Polar residues" evidence="1">
    <location>
        <begin position="468"/>
        <end position="482"/>
    </location>
</feature>
<feature type="compositionally biased region" description="Polar residues" evidence="1">
    <location>
        <begin position="514"/>
        <end position="536"/>
    </location>
</feature>
<dbReference type="EMBL" id="CAACVJ010000117">
    <property type="protein sequence ID" value="VEP13565.1"/>
    <property type="molecule type" value="Genomic_DNA"/>
</dbReference>
<dbReference type="AlphaFoldDB" id="A0A563VQC0"/>
<dbReference type="InterPro" id="IPR011009">
    <property type="entry name" value="Kinase-like_dom_sf"/>
</dbReference>
<feature type="compositionally biased region" description="Polar residues" evidence="1">
    <location>
        <begin position="92"/>
        <end position="109"/>
    </location>
</feature>
<evidence type="ECO:0000256" key="2">
    <source>
        <dbReference type="SAM" id="Phobius"/>
    </source>
</evidence>
<protein>
    <recommendedName>
        <fullName evidence="5">Protein kinase domain-containing protein</fullName>
    </recommendedName>
</protein>
<evidence type="ECO:0000313" key="4">
    <source>
        <dbReference type="Proteomes" id="UP000320055"/>
    </source>
</evidence>
<evidence type="ECO:0000256" key="1">
    <source>
        <dbReference type="SAM" id="MobiDB-lite"/>
    </source>
</evidence>
<name>A0A563VQC0_9CYAN</name>
<dbReference type="Proteomes" id="UP000320055">
    <property type="component" value="Unassembled WGS sequence"/>
</dbReference>
<keyword evidence="2" id="KW-0472">Membrane</keyword>
<dbReference type="SUPFAM" id="SSF56112">
    <property type="entry name" value="Protein kinase-like (PK-like)"/>
    <property type="match status" value="1"/>
</dbReference>
<evidence type="ECO:0008006" key="5">
    <source>
        <dbReference type="Google" id="ProtNLM"/>
    </source>
</evidence>
<feature type="region of interest" description="Disordered" evidence="1">
    <location>
        <begin position="460"/>
        <end position="536"/>
    </location>
</feature>
<dbReference type="RefSeq" id="WP_144871782.1">
    <property type="nucleotide sequence ID" value="NZ_LR213953.1"/>
</dbReference>
<keyword evidence="2" id="KW-1133">Transmembrane helix</keyword>
<keyword evidence="2" id="KW-0812">Transmembrane</keyword>
<dbReference type="OrthoDB" id="416165at2"/>
<sequence>MSQGYAPTEQARGRPRLNSDIYALGTIGIQALTGVSPIYLEEDGEGEVIWQNRAKVSPQLATILTNMVCYHFKDRYQSATEALQALNSLNNKHQHNQSTSSATQVSSEFTPEPKPKEIKMPLENNPWIPWNQEAVPKTKLEKIALDSKQQTLKVASRSKSRQKKISLSTEQLNAKAVAQPQLKKNKVAFKSEPITSEITADRQKKDSSAYLDVLSAVLENINLSYTSIFITLKKSRLLIGAGVASISICIFAGYIYLNHRKSYLQSQRTLKQIEQIKVAQKYSECVEQAQIFPSNHSDLNTQLETLLLECRQGEAQEQLTQAKKLAEQSKLQDAIALTTQISQDMNAYSEAQKLIADWSEKIFQIASNKYHEGQLEAAKAIANAVPTTSSLKKKIETKIQQWDEEWQQDRTHLQTARQKLDEHRRQDAINSAQKVSDNAYQQKQSQQIIKKAQAEIAAVQATAEEQDNNPSPQSVPRTNSHSHPIAPLFPDSILRSRLKRASPYSSKTSPSRSLMSPGSRSKSFVCLNNPNPKCRK</sequence>
<feature type="region of interest" description="Disordered" evidence="1">
    <location>
        <begin position="92"/>
        <end position="114"/>
    </location>
</feature>
<proteinExistence type="predicted"/>
<evidence type="ECO:0000313" key="3">
    <source>
        <dbReference type="EMBL" id="VEP13565.1"/>
    </source>
</evidence>
<gene>
    <name evidence="3" type="ORF">H1P_2030010</name>
</gene>
<organism evidence="3 4">
    <name type="scientific">Hyella patelloides LEGE 07179</name>
    <dbReference type="NCBI Taxonomy" id="945734"/>
    <lineage>
        <taxon>Bacteria</taxon>
        <taxon>Bacillati</taxon>
        <taxon>Cyanobacteriota</taxon>
        <taxon>Cyanophyceae</taxon>
        <taxon>Pleurocapsales</taxon>
        <taxon>Hyellaceae</taxon>
        <taxon>Hyella</taxon>
    </lineage>
</organism>
<keyword evidence="4" id="KW-1185">Reference proteome</keyword>
<accession>A0A563VQC0</accession>
<dbReference type="Gene3D" id="1.10.510.10">
    <property type="entry name" value="Transferase(Phosphotransferase) domain 1"/>
    <property type="match status" value="1"/>
</dbReference>
<feature type="transmembrane region" description="Helical" evidence="2">
    <location>
        <begin position="237"/>
        <end position="257"/>
    </location>
</feature>